<dbReference type="InterPro" id="IPR036084">
    <property type="entry name" value="Ser_inhib-like_sf"/>
</dbReference>
<dbReference type="Pfam" id="PF01826">
    <property type="entry name" value="TIL"/>
    <property type="match status" value="1"/>
</dbReference>
<dbReference type="Gene3D" id="2.10.25.10">
    <property type="entry name" value="Laminin"/>
    <property type="match status" value="1"/>
</dbReference>
<dbReference type="InterPro" id="IPR001007">
    <property type="entry name" value="VWF_dom"/>
</dbReference>
<evidence type="ECO:0000313" key="7">
    <source>
        <dbReference type="Proteomes" id="UP000010552"/>
    </source>
</evidence>
<dbReference type="PANTHER" id="PTHR11339:SF408">
    <property type="entry name" value="MUCIN-5B"/>
    <property type="match status" value="1"/>
</dbReference>
<dbReference type="InterPro" id="IPR050780">
    <property type="entry name" value="Mucin_vWF_Thrombospondin_sf"/>
</dbReference>
<protein>
    <submittedName>
        <fullName evidence="6">Mucin-5B</fullName>
    </submittedName>
</protein>
<feature type="signal peptide" evidence="4">
    <location>
        <begin position="1"/>
        <end position="23"/>
    </location>
</feature>
<sequence>MGTPSGCQTLAWALLGLLSLQKADPNAAHSGRVCSTWGDAHYKTFDGDIFRFPGRCNYVFSAHCGAAYEDFNIQLRRGLAGSRPTITHIVLKTQGLVLEVSNGSVLINGQREELPYSRAGFLVERGSDYTKVNVRLMLTFMWNGEDSALLELDPKYANQTCGLCGDFNGLRAINEFYAHNARLTPLQFGNLQKLDGPTEQCQDPLPAPADNCTDRDGICHRTLLGAAFAQCSQLVDAGAYVAACAQDLCRCPSCPCATFAEYSRQCAHAGGQPQSWRGPDFCRTVLDDITNTGCLPVDQCPCAHSGRTYAPGASFSTHCSSCTCFGGLWQCQDLPCPGTCSVQGGSHISTYDEKLYDLHGDCSYVLSKRCMDNSLTVLAELRKCGLTDNENCLKAVTLSMSGGDTTIRIQANGGVLMNSIYTQLPVSAANITMFRPSTFFILVQTGLGLQMEVQLVPLMQVVLRLDPTHRGQMCGLCGNFNQNQADDLRALSGVVEGTAAAFANTWKTQAACPNVKNIFEDPCSLSVENENYAQHWCSLLTSAAGAFSPCHSIVNPAPFHANCLFDTCNCEKSEDCLCAALSSYARACAAKGVLLSGWRAGVCAKYMSSCPKSQVYTYVVDRCQPTCRGLSQADVTCAVTFVPVDGCTCPHGTFMDDAGTCVSAEACPCYFRGSVVAPGEVLHDNGMVW</sequence>
<dbReference type="EMBL" id="KB030625">
    <property type="protein sequence ID" value="ELK13196.1"/>
    <property type="molecule type" value="Genomic_DNA"/>
</dbReference>
<dbReference type="SUPFAM" id="SSF57567">
    <property type="entry name" value="Serine protease inhibitors"/>
    <property type="match status" value="1"/>
</dbReference>
<keyword evidence="4" id="KW-0732">Signal</keyword>
<evidence type="ECO:0000256" key="2">
    <source>
        <dbReference type="ARBA" id="ARBA00023157"/>
    </source>
</evidence>
<accession>L5KQK0</accession>
<dbReference type="SMART" id="SM00216">
    <property type="entry name" value="VWD"/>
    <property type="match status" value="2"/>
</dbReference>
<evidence type="ECO:0000256" key="4">
    <source>
        <dbReference type="SAM" id="SignalP"/>
    </source>
</evidence>
<feature type="domain" description="VWFD" evidence="5">
    <location>
        <begin position="32"/>
        <end position="202"/>
    </location>
</feature>
<dbReference type="STRING" id="9402.L5KQK0"/>
<dbReference type="AlphaFoldDB" id="L5KQK0"/>
<name>L5KQK0_PTEAL</name>
<dbReference type="Proteomes" id="UP000010552">
    <property type="component" value="Unassembled WGS sequence"/>
</dbReference>
<organism evidence="6 7">
    <name type="scientific">Pteropus alecto</name>
    <name type="common">Black flying fox</name>
    <dbReference type="NCBI Taxonomy" id="9402"/>
    <lineage>
        <taxon>Eukaryota</taxon>
        <taxon>Metazoa</taxon>
        <taxon>Chordata</taxon>
        <taxon>Craniata</taxon>
        <taxon>Vertebrata</taxon>
        <taxon>Euteleostomi</taxon>
        <taxon>Mammalia</taxon>
        <taxon>Eutheria</taxon>
        <taxon>Laurasiatheria</taxon>
        <taxon>Chiroptera</taxon>
        <taxon>Yinpterochiroptera</taxon>
        <taxon>Pteropodoidea</taxon>
        <taxon>Pteropodidae</taxon>
        <taxon>Pteropodinae</taxon>
        <taxon>Pteropus</taxon>
    </lineage>
</organism>
<keyword evidence="1" id="KW-0677">Repeat</keyword>
<dbReference type="InterPro" id="IPR014853">
    <property type="entry name" value="VWF/SSPO/ZAN-like_Cys-rich_dom"/>
</dbReference>
<gene>
    <name evidence="6" type="ORF">PAL_GLEAN10011183</name>
</gene>
<dbReference type="CDD" id="cd19941">
    <property type="entry name" value="TIL"/>
    <property type="match status" value="1"/>
</dbReference>
<dbReference type="PROSITE" id="PS51233">
    <property type="entry name" value="VWFD"/>
    <property type="match status" value="2"/>
</dbReference>
<keyword evidence="7" id="KW-1185">Reference proteome</keyword>
<evidence type="ECO:0000313" key="6">
    <source>
        <dbReference type="EMBL" id="ELK13196.1"/>
    </source>
</evidence>
<dbReference type="SMART" id="SM00215">
    <property type="entry name" value="VWC_out"/>
    <property type="match status" value="1"/>
</dbReference>
<feature type="domain" description="VWFD" evidence="5">
    <location>
        <begin position="338"/>
        <end position="513"/>
    </location>
</feature>
<keyword evidence="2" id="KW-1015">Disulfide bond</keyword>
<dbReference type="Pfam" id="PF00094">
    <property type="entry name" value="VWD"/>
    <property type="match status" value="2"/>
</dbReference>
<feature type="chain" id="PRO_5003969448" evidence="4">
    <location>
        <begin position="24"/>
        <end position="689"/>
    </location>
</feature>
<proteinExistence type="predicted"/>
<evidence type="ECO:0000256" key="3">
    <source>
        <dbReference type="ARBA" id="ARBA00023180"/>
    </source>
</evidence>
<dbReference type="SMART" id="SM00832">
    <property type="entry name" value="C8"/>
    <property type="match status" value="2"/>
</dbReference>
<dbReference type="FunFam" id="2.10.25.10:FF:000674">
    <property type="entry name" value="Mucin-2"/>
    <property type="match status" value="1"/>
</dbReference>
<dbReference type="InterPro" id="IPR001846">
    <property type="entry name" value="VWF_type-D"/>
</dbReference>
<evidence type="ECO:0000256" key="1">
    <source>
        <dbReference type="ARBA" id="ARBA00022737"/>
    </source>
</evidence>
<dbReference type="GO" id="GO:0005615">
    <property type="term" value="C:extracellular space"/>
    <property type="evidence" value="ECO:0007669"/>
    <property type="project" value="TreeGrafter"/>
</dbReference>
<dbReference type="InterPro" id="IPR002919">
    <property type="entry name" value="TIL_dom"/>
</dbReference>
<evidence type="ECO:0000259" key="5">
    <source>
        <dbReference type="PROSITE" id="PS51233"/>
    </source>
</evidence>
<dbReference type="GO" id="GO:0031012">
    <property type="term" value="C:extracellular matrix"/>
    <property type="evidence" value="ECO:0007669"/>
    <property type="project" value="TreeGrafter"/>
</dbReference>
<keyword evidence="3" id="KW-0325">Glycoprotein</keyword>
<dbReference type="PANTHER" id="PTHR11339">
    <property type="entry name" value="EXTRACELLULAR MATRIX GLYCOPROTEIN RELATED"/>
    <property type="match status" value="1"/>
</dbReference>
<reference evidence="7" key="1">
    <citation type="journal article" date="2013" name="Science">
        <title>Comparative analysis of bat genomes provides insight into the evolution of flight and immunity.</title>
        <authorList>
            <person name="Zhang G."/>
            <person name="Cowled C."/>
            <person name="Shi Z."/>
            <person name="Huang Z."/>
            <person name="Bishop-Lilly K.A."/>
            <person name="Fang X."/>
            <person name="Wynne J.W."/>
            <person name="Xiong Z."/>
            <person name="Baker M.L."/>
            <person name="Zhao W."/>
            <person name="Tachedjian M."/>
            <person name="Zhu Y."/>
            <person name="Zhou P."/>
            <person name="Jiang X."/>
            <person name="Ng J."/>
            <person name="Yang L."/>
            <person name="Wu L."/>
            <person name="Xiao J."/>
            <person name="Feng Y."/>
            <person name="Chen Y."/>
            <person name="Sun X."/>
            <person name="Zhang Y."/>
            <person name="Marsh G.A."/>
            <person name="Crameri G."/>
            <person name="Broder C.C."/>
            <person name="Frey K.G."/>
            <person name="Wang L.F."/>
            <person name="Wang J."/>
        </authorList>
    </citation>
    <scope>NUCLEOTIDE SEQUENCE [LARGE SCALE GENOMIC DNA]</scope>
</reference>
<dbReference type="Pfam" id="PF08742">
    <property type="entry name" value="C8"/>
    <property type="match status" value="2"/>
</dbReference>
<dbReference type="InParanoid" id="L5KQK0"/>